<comment type="similarity">
    <text evidence="1">Belongs to the PrpD family.</text>
</comment>
<dbReference type="InterPro" id="IPR042188">
    <property type="entry name" value="MmgE/PrpD_sf_2"/>
</dbReference>
<dbReference type="AlphaFoldDB" id="A0A7U3UZ13"/>
<evidence type="ECO:0000256" key="1">
    <source>
        <dbReference type="ARBA" id="ARBA00006174"/>
    </source>
</evidence>
<dbReference type="SUPFAM" id="SSF103378">
    <property type="entry name" value="2-methylcitrate dehydratase PrpD"/>
    <property type="match status" value="1"/>
</dbReference>
<evidence type="ECO:0000313" key="5">
    <source>
        <dbReference type="Proteomes" id="UP000595703"/>
    </source>
</evidence>
<reference evidence="4 5" key="3">
    <citation type="journal article" date="2011" name="Nat. Chem. Biol.">
        <title>Reveromycin A biosynthesis uses RevG and RevJ for stereospecific spiroacetal formation.</title>
        <authorList>
            <person name="Takahashi S."/>
            <person name="Toyoda A."/>
            <person name="Sekiyama Y."/>
            <person name="Takagi H."/>
            <person name="Nogawa T."/>
            <person name="Uramoto M."/>
            <person name="Suzuki R."/>
            <person name="Koshino H."/>
            <person name="Kumano T."/>
            <person name="Panthee S."/>
            <person name="Dairi T."/>
            <person name="Ishikawa J."/>
            <person name="Ikeda H."/>
            <person name="Sakaki Y."/>
            <person name="Osada H."/>
        </authorList>
    </citation>
    <scope>NUCLEOTIDE SEQUENCE [LARGE SCALE GENOMIC DNA]</scope>
    <source>
        <strain evidence="4 5">SN-593</strain>
    </source>
</reference>
<evidence type="ECO:0000313" key="4">
    <source>
        <dbReference type="EMBL" id="BBB01426.1"/>
    </source>
</evidence>
<dbReference type="Gene3D" id="1.10.4100.10">
    <property type="entry name" value="2-methylcitrate dehydratase PrpD"/>
    <property type="match status" value="1"/>
</dbReference>
<gene>
    <name evidence="4" type="ORF">RVR_8841</name>
</gene>
<evidence type="ECO:0000259" key="2">
    <source>
        <dbReference type="Pfam" id="PF03972"/>
    </source>
</evidence>
<dbReference type="Pfam" id="PF19305">
    <property type="entry name" value="MmgE_PrpD_C"/>
    <property type="match status" value="1"/>
</dbReference>
<organism evidence="4 5">
    <name type="scientific">Actinacidiphila reveromycinica</name>
    <dbReference type="NCBI Taxonomy" id="659352"/>
    <lineage>
        <taxon>Bacteria</taxon>
        <taxon>Bacillati</taxon>
        <taxon>Actinomycetota</taxon>
        <taxon>Actinomycetes</taxon>
        <taxon>Kitasatosporales</taxon>
        <taxon>Streptomycetaceae</taxon>
        <taxon>Actinacidiphila</taxon>
    </lineage>
</organism>
<dbReference type="KEGG" id="arev:RVR_8841"/>
<proteinExistence type="inferred from homology"/>
<protein>
    <recommendedName>
        <fullName evidence="6">MmgE/PrpD family protein</fullName>
    </recommendedName>
</protein>
<dbReference type="InterPro" id="IPR036148">
    <property type="entry name" value="MmgE/PrpD_sf"/>
</dbReference>
<reference evidence="4 5" key="1">
    <citation type="journal article" date="2010" name="J. Bacteriol.">
        <title>Biochemical characterization of a novel indole prenyltransferase from Streptomyces sp. SN-593.</title>
        <authorList>
            <person name="Takahashi S."/>
            <person name="Takagi H."/>
            <person name="Toyoda A."/>
            <person name="Uramoto M."/>
            <person name="Nogawa T."/>
            <person name="Ueki M."/>
            <person name="Sakaki Y."/>
            <person name="Osada H."/>
        </authorList>
    </citation>
    <scope>NUCLEOTIDE SEQUENCE [LARGE SCALE GENOMIC DNA]</scope>
    <source>
        <strain evidence="4 5">SN-593</strain>
    </source>
</reference>
<dbReference type="Proteomes" id="UP000595703">
    <property type="component" value="Chromosome"/>
</dbReference>
<reference evidence="4 5" key="2">
    <citation type="journal article" date="2011" name="J. Antibiot.">
        <title>Furaquinocins I and J: novel polyketide isoprenoid hybrid compounds from Streptomyces reveromyceticus SN-593.</title>
        <authorList>
            <person name="Panthee S."/>
            <person name="Takahashi S."/>
            <person name="Takagi H."/>
            <person name="Nogawa T."/>
            <person name="Oowada E."/>
            <person name="Uramoto M."/>
            <person name="Osada H."/>
        </authorList>
    </citation>
    <scope>NUCLEOTIDE SEQUENCE [LARGE SCALE GENOMIC DNA]</scope>
    <source>
        <strain evidence="4 5">SN-593</strain>
    </source>
</reference>
<dbReference type="InterPro" id="IPR042183">
    <property type="entry name" value="MmgE/PrpD_sf_1"/>
</dbReference>
<evidence type="ECO:0008006" key="6">
    <source>
        <dbReference type="Google" id="ProtNLM"/>
    </source>
</evidence>
<keyword evidence="5" id="KW-1185">Reference proteome</keyword>
<feature type="domain" description="MmgE/PrpD C-terminal" evidence="3">
    <location>
        <begin position="274"/>
        <end position="432"/>
    </location>
</feature>
<feature type="domain" description="MmgE/PrpD N-terminal" evidence="2">
    <location>
        <begin position="17"/>
        <end position="252"/>
    </location>
</feature>
<name>A0A7U3UZ13_9ACTN</name>
<reference evidence="4 5" key="4">
    <citation type="journal article" date="2020" name="Sci. Rep.">
        <title>beta-carboline chemical signals induce reveromycin production through a LuxR family regulator in Streptomyces sp. SN-593.</title>
        <authorList>
            <person name="Panthee S."/>
            <person name="Kito N."/>
            <person name="Hayashi T."/>
            <person name="Shimizu T."/>
            <person name="Ishikawa J."/>
            <person name="Hamamoto H."/>
            <person name="Osada H."/>
            <person name="Takahashi S."/>
        </authorList>
    </citation>
    <scope>NUCLEOTIDE SEQUENCE [LARGE SCALE GENOMIC DNA]</scope>
    <source>
        <strain evidence="4 5">SN-593</strain>
    </source>
</reference>
<dbReference type="InterPro" id="IPR045337">
    <property type="entry name" value="MmgE_PrpD_C"/>
</dbReference>
<dbReference type="GO" id="GO:0016829">
    <property type="term" value="F:lyase activity"/>
    <property type="evidence" value="ECO:0007669"/>
    <property type="project" value="InterPro"/>
</dbReference>
<dbReference type="PANTHER" id="PTHR16943:SF8">
    <property type="entry name" value="2-METHYLCITRATE DEHYDRATASE"/>
    <property type="match status" value="1"/>
</dbReference>
<dbReference type="EMBL" id="AP018365">
    <property type="protein sequence ID" value="BBB01426.1"/>
    <property type="molecule type" value="Genomic_DNA"/>
</dbReference>
<accession>A0A7U3UZ13</accession>
<evidence type="ECO:0000259" key="3">
    <source>
        <dbReference type="Pfam" id="PF19305"/>
    </source>
</evidence>
<dbReference type="Gene3D" id="3.30.1330.120">
    <property type="entry name" value="2-methylcitrate dehydratase PrpD"/>
    <property type="match status" value="1"/>
</dbReference>
<dbReference type="Pfam" id="PF03972">
    <property type="entry name" value="MmgE_PrpD_N"/>
    <property type="match status" value="1"/>
</dbReference>
<dbReference type="InterPro" id="IPR045336">
    <property type="entry name" value="MmgE_PrpD_N"/>
</dbReference>
<sequence length="455" mass="46127">MKALLRTPSAHSSTAVLAAASSRLRFEDLPPQVVTLARQCLLDVLGTMLAGAREPAARILADFTGAEAAGGPCTLVGMPGTAAASSAALVNGTAGHALDFDDVIGTVGHPSVAVAPAALAVAERTGASGRALLTAFVAGVETQARIAAAVGPAHYARGFHSTATFGSFGAAAAVAHLLGLDTPRTTTALAIAGTQAAGLKAVFGTMSKPLHAGRAAANGVVAGELAVRGFTSADDILGHAQGFAAAESDAFDARALSPSFGDPWHLEEVRFKTHASCFLTHASVNALIALRAQDGFDPGEVAHIGIAVPPGHLDVCGIPEPRTGLEAKFSLTGTAALALVHRRATPDLFTDAATADPAVLVLRERTAVVPDPSLSGPVAEVRVALRDGRELRSAGDMRAPAWTDDPAEQDDALAAKFTGLAEPVLGPERAALVARAVAGLAGLDDVRVLCRQLRA</sequence>
<dbReference type="PANTHER" id="PTHR16943">
    <property type="entry name" value="2-METHYLCITRATE DEHYDRATASE-RELATED"/>
    <property type="match status" value="1"/>
</dbReference>
<dbReference type="InterPro" id="IPR005656">
    <property type="entry name" value="MmgE_PrpD"/>
</dbReference>